<proteinExistence type="inferred from homology"/>
<evidence type="ECO:0000313" key="4">
    <source>
        <dbReference type="EMBL" id="MFK2854412.1"/>
    </source>
</evidence>
<gene>
    <name evidence="4" type="ORF">ISP18_07400</name>
</gene>
<dbReference type="PANTHER" id="PTHR43639:SF1">
    <property type="entry name" value="SHORT-CHAIN DEHYDROGENASE_REDUCTASE FAMILY PROTEIN"/>
    <property type="match status" value="1"/>
</dbReference>
<dbReference type="InterPro" id="IPR002347">
    <property type="entry name" value="SDR_fam"/>
</dbReference>
<name>A0ABW8IGX9_9GAMM</name>
<keyword evidence="5" id="KW-1185">Reference proteome</keyword>
<dbReference type="Gene3D" id="3.40.50.720">
    <property type="entry name" value="NAD(P)-binding Rossmann-like Domain"/>
    <property type="match status" value="1"/>
</dbReference>
<evidence type="ECO:0000313" key="5">
    <source>
        <dbReference type="Proteomes" id="UP001620409"/>
    </source>
</evidence>
<reference evidence="4 5" key="1">
    <citation type="submission" date="2020-10" db="EMBL/GenBank/DDBJ databases">
        <title>Phylogeny of dyella-like bacteria.</title>
        <authorList>
            <person name="Fu J."/>
        </authorList>
    </citation>
    <scope>NUCLEOTIDE SEQUENCE [LARGE SCALE GENOMIC DNA]</scope>
    <source>
        <strain evidence="4 5">DHG40</strain>
    </source>
</reference>
<dbReference type="InterPro" id="IPR036291">
    <property type="entry name" value="NAD(P)-bd_dom_sf"/>
</dbReference>
<dbReference type="InterPro" id="IPR057326">
    <property type="entry name" value="KR_dom"/>
</dbReference>
<protein>
    <submittedName>
        <fullName evidence="4">SDR family oxidoreductase</fullName>
    </submittedName>
</protein>
<dbReference type="SMART" id="SM00822">
    <property type="entry name" value="PKS_KR"/>
    <property type="match status" value="1"/>
</dbReference>
<evidence type="ECO:0000256" key="2">
    <source>
        <dbReference type="ARBA" id="ARBA00023002"/>
    </source>
</evidence>
<evidence type="ECO:0000256" key="1">
    <source>
        <dbReference type="ARBA" id="ARBA00006484"/>
    </source>
</evidence>
<dbReference type="PRINTS" id="PR00081">
    <property type="entry name" value="GDHRDH"/>
</dbReference>
<dbReference type="PANTHER" id="PTHR43639">
    <property type="entry name" value="OXIDOREDUCTASE, SHORT-CHAIN DEHYDROGENASE/REDUCTASE FAMILY (AFU_ORTHOLOGUE AFUA_5G02870)"/>
    <property type="match status" value="1"/>
</dbReference>
<dbReference type="SUPFAM" id="SSF51735">
    <property type="entry name" value="NAD(P)-binding Rossmann-fold domains"/>
    <property type="match status" value="1"/>
</dbReference>
<organism evidence="4 5">
    <name type="scientific">Dyella humi</name>
    <dbReference type="NCBI Taxonomy" id="1770547"/>
    <lineage>
        <taxon>Bacteria</taxon>
        <taxon>Pseudomonadati</taxon>
        <taxon>Pseudomonadota</taxon>
        <taxon>Gammaproteobacteria</taxon>
        <taxon>Lysobacterales</taxon>
        <taxon>Rhodanobacteraceae</taxon>
        <taxon>Dyella</taxon>
    </lineage>
</organism>
<dbReference type="Pfam" id="PF13561">
    <property type="entry name" value="adh_short_C2"/>
    <property type="match status" value="1"/>
</dbReference>
<dbReference type="RefSeq" id="WP_380008857.1">
    <property type="nucleotide sequence ID" value="NZ_JADIKI010000022.1"/>
</dbReference>
<evidence type="ECO:0000259" key="3">
    <source>
        <dbReference type="SMART" id="SM00822"/>
    </source>
</evidence>
<accession>A0ABW8IGX9</accession>
<dbReference type="EMBL" id="JADIKI010000022">
    <property type="protein sequence ID" value="MFK2854412.1"/>
    <property type="molecule type" value="Genomic_DNA"/>
</dbReference>
<dbReference type="Proteomes" id="UP001620409">
    <property type="component" value="Unassembled WGS sequence"/>
</dbReference>
<dbReference type="PRINTS" id="PR00080">
    <property type="entry name" value="SDRFAMILY"/>
</dbReference>
<comment type="similarity">
    <text evidence="1">Belongs to the short-chain dehydrogenases/reductases (SDR) family.</text>
</comment>
<keyword evidence="2" id="KW-0560">Oxidoreductase</keyword>
<sequence length="254" mass="27007">MSTTTPIALITGGSRGLGRSMALKLAEHGTDVVLTYRSNKAEADAVVEAITKLGRRAVALQLDVGKTSTFKAFAEQLRAALNAQWQREQFDYLVNNAGIGSHVSFAETTEAQFDELMNVHFKGTFFLTQTLLPLIVDGGRVLNVSSGLARFALPGYSAYASMKGAIEVLTRYLAKELGPRHIAVNTLAPGAIETDFGGGVVRDNADLNAFVASQTALGRVGLPDDIGGAVAMLLSKECGWINAQRIEVSGGMFI</sequence>
<comment type="caution">
    <text evidence="4">The sequence shown here is derived from an EMBL/GenBank/DDBJ whole genome shotgun (WGS) entry which is preliminary data.</text>
</comment>
<feature type="domain" description="Ketoreductase" evidence="3">
    <location>
        <begin position="6"/>
        <end position="190"/>
    </location>
</feature>